<evidence type="ECO:0000256" key="4">
    <source>
        <dbReference type="ARBA" id="ARBA00023125"/>
    </source>
</evidence>
<dbReference type="Gene3D" id="1.10.443.10">
    <property type="entry name" value="Intergrase catalytic core"/>
    <property type="match status" value="1"/>
</dbReference>
<evidence type="ECO:0000256" key="2">
    <source>
        <dbReference type="ARBA" id="ARBA00008857"/>
    </source>
</evidence>
<dbReference type="Gene3D" id="1.10.150.130">
    <property type="match status" value="1"/>
</dbReference>
<evidence type="ECO:0000259" key="9">
    <source>
        <dbReference type="PROSITE" id="PS51900"/>
    </source>
</evidence>
<evidence type="ECO:0000256" key="3">
    <source>
        <dbReference type="ARBA" id="ARBA00022908"/>
    </source>
</evidence>
<name>A0AAU9E0M3_9FIRM</name>
<sequence>MNIWKDKECVKIYFQYNAELLKIIKQISGGKYNESENIWIFPIKKYDEIISRFNYKKVENGIIPSINERKEKLREYMVRKGYSPKSIKNYVNHLNRFLIFSNNKTDIESVNKYLLNLLEIKESSHSYCNQAINAIKTYLREANIASEIDLIKIVRPKKEKVLPKVLSMSEVKSIIDVTENTKHKTQLMIAYSCGLRVSEVANLKVTDIDSKRMVVIIKQGKGRKDRIGTLSVKMLEQLRDYYKEYKPTNWLFENQMKNGPIGTRTLQRIFNAAAKKSKINKPATFHSLRHSFATHLLESGVDIRYIQEFLGHSSTKTTEIYTHVSRKSLMGIVNPLDRLG</sequence>
<feature type="domain" description="HARP" evidence="7">
    <location>
        <begin position="1"/>
        <end position="64"/>
    </location>
</feature>
<evidence type="ECO:0000259" key="8">
    <source>
        <dbReference type="PROSITE" id="PS51898"/>
    </source>
</evidence>
<keyword evidence="4 6" id="KW-0238">DNA-binding</keyword>
<keyword evidence="5" id="KW-0233">DNA recombination</keyword>
<reference evidence="10 11" key="1">
    <citation type="submission" date="2023-08" db="EMBL/GenBank/DDBJ databases">
        <title>Helicovermis profunda gen. nov., sp. nov., a novel mesophilic, fermentative bacterium within the Bacillota from a deep-sea hydrothermal vent chimney.</title>
        <authorList>
            <person name="Miyazaki U."/>
            <person name="Mizutani D."/>
            <person name="Hashimoto Y."/>
            <person name="Tame A."/>
            <person name="Sawayama S."/>
            <person name="Miyazaki J."/>
            <person name="Takai K."/>
            <person name="Nakagawa S."/>
        </authorList>
    </citation>
    <scope>NUCLEOTIDE SEQUENCE [LARGE SCALE GENOMIC DNA]</scope>
    <source>
        <strain evidence="10 11">S502</strain>
    </source>
</reference>
<dbReference type="InterPro" id="IPR004107">
    <property type="entry name" value="Integrase_SAM-like_N"/>
</dbReference>
<dbReference type="InterPro" id="IPR044068">
    <property type="entry name" value="CB"/>
</dbReference>
<dbReference type="EMBL" id="AP028654">
    <property type="protein sequence ID" value="BEP27821.1"/>
    <property type="molecule type" value="Genomic_DNA"/>
</dbReference>
<dbReference type="PROSITE" id="PS51898">
    <property type="entry name" value="TYR_RECOMBINASE"/>
    <property type="match status" value="1"/>
</dbReference>
<dbReference type="PROSITE" id="PS51467">
    <property type="entry name" value="HARP"/>
    <property type="match status" value="1"/>
</dbReference>
<protein>
    <submittedName>
        <fullName evidence="10">Site-specific integrase</fullName>
    </submittedName>
</protein>
<dbReference type="Pfam" id="PF00589">
    <property type="entry name" value="Phage_integrase"/>
    <property type="match status" value="1"/>
</dbReference>
<evidence type="ECO:0000313" key="11">
    <source>
        <dbReference type="Proteomes" id="UP001321786"/>
    </source>
</evidence>
<evidence type="ECO:0000256" key="5">
    <source>
        <dbReference type="ARBA" id="ARBA00023172"/>
    </source>
</evidence>
<comment type="similarity">
    <text evidence="2">Belongs to the 'phage' integrase family.</text>
</comment>
<evidence type="ECO:0000259" key="7">
    <source>
        <dbReference type="PROSITE" id="PS51467"/>
    </source>
</evidence>
<dbReference type="GO" id="GO:0015074">
    <property type="term" value="P:DNA integration"/>
    <property type="evidence" value="ECO:0007669"/>
    <property type="project" value="UniProtKB-KW"/>
</dbReference>
<keyword evidence="3" id="KW-0229">DNA integration</keyword>
<evidence type="ECO:0000256" key="6">
    <source>
        <dbReference type="PROSITE-ProRule" id="PRU01248"/>
    </source>
</evidence>
<feature type="domain" description="Tyr recombinase" evidence="8">
    <location>
        <begin position="161"/>
        <end position="334"/>
    </location>
</feature>
<dbReference type="InterPro" id="IPR002104">
    <property type="entry name" value="Integrase_catalytic"/>
</dbReference>
<dbReference type="InterPro" id="IPR010998">
    <property type="entry name" value="Integrase_recombinase_N"/>
</dbReference>
<dbReference type="KEGG" id="hprf:HLPR_01520"/>
<evidence type="ECO:0000313" key="10">
    <source>
        <dbReference type="EMBL" id="BEP27821.1"/>
    </source>
</evidence>
<organism evidence="10 11">
    <name type="scientific">Helicovermis profundi</name>
    <dbReference type="NCBI Taxonomy" id="3065157"/>
    <lineage>
        <taxon>Bacteria</taxon>
        <taxon>Bacillati</taxon>
        <taxon>Bacillota</taxon>
        <taxon>Clostridia</taxon>
        <taxon>Helicovermis</taxon>
    </lineage>
</organism>
<dbReference type="GO" id="GO:0006310">
    <property type="term" value="P:DNA recombination"/>
    <property type="evidence" value="ECO:0007669"/>
    <property type="project" value="UniProtKB-KW"/>
</dbReference>
<evidence type="ECO:0000256" key="1">
    <source>
        <dbReference type="ARBA" id="ARBA00003283"/>
    </source>
</evidence>
<dbReference type="Proteomes" id="UP001321786">
    <property type="component" value="Chromosome"/>
</dbReference>
<dbReference type="InterPro" id="IPR050090">
    <property type="entry name" value="Tyrosine_recombinase_XerCD"/>
</dbReference>
<dbReference type="Pfam" id="PF13495">
    <property type="entry name" value="Phage_int_SAM_4"/>
    <property type="match status" value="1"/>
</dbReference>
<dbReference type="SUPFAM" id="SSF56349">
    <property type="entry name" value="DNA breaking-rejoining enzymes"/>
    <property type="match status" value="1"/>
</dbReference>
<gene>
    <name evidence="10" type="ORF">HLPR_01520</name>
</gene>
<dbReference type="RefSeq" id="WP_338536187.1">
    <property type="nucleotide sequence ID" value="NZ_AP028654.1"/>
</dbReference>
<accession>A0AAU9E0M3</accession>
<dbReference type="InterPro" id="IPR010003">
    <property type="entry name" value="HARP_dom"/>
</dbReference>
<proteinExistence type="inferred from homology"/>
<comment type="function">
    <text evidence="1">Site-specific tyrosine recombinase, which acts by catalyzing the cutting and rejoining of the recombining DNA molecules.</text>
</comment>
<dbReference type="PANTHER" id="PTHR30349:SF64">
    <property type="entry name" value="PROPHAGE INTEGRASE INTD-RELATED"/>
    <property type="match status" value="1"/>
</dbReference>
<dbReference type="PANTHER" id="PTHR30349">
    <property type="entry name" value="PHAGE INTEGRASE-RELATED"/>
    <property type="match status" value="1"/>
</dbReference>
<dbReference type="PROSITE" id="PS51900">
    <property type="entry name" value="CB"/>
    <property type="match status" value="1"/>
</dbReference>
<feature type="domain" description="Core-binding (CB)" evidence="9">
    <location>
        <begin position="64"/>
        <end position="143"/>
    </location>
</feature>
<dbReference type="InterPro" id="IPR011010">
    <property type="entry name" value="DNA_brk_join_enz"/>
</dbReference>
<dbReference type="InterPro" id="IPR013762">
    <property type="entry name" value="Integrase-like_cat_sf"/>
</dbReference>
<dbReference type="AlphaFoldDB" id="A0AAU9E0M3"/>
<dbReference type="GO" id="GO:0003677">
    <property type="term" value="F:DNA binding"/>
    <property type="evidence" value="ECO:0007669"/>
    <property type="project" value="UniProtKB-UniRule"/>
</dbReference>
<keyword evidence="11" id="KW-1185">Reference proteome</keyword>